<dbReference type="EMBL" id="DS114103">
    <property type="protein sequence ID" value="EAX90497.1"/>
    <property type="molecule type" value="Genomic_DNA"/>
</dbReference>
<sequence>MTFFHKNTAFNISDPLIDEEKQQVLNLFPKIDHPVQIMFRTDARIYKTTRKQSIVAMSCHFVKCFSQDKKKKLTEYASFHIKDVLLIANKGTEFTVVQTKETNLTITAPECLRFAQILYRNFILSYNSLPPSDSVEMRPTYENQFPVIDVQLSPAQKFQFTYFSNCALQGVPYNHEVVRYFHNLFLSKNSVVDLSQLPLNLASSPKDLIPIFDSVNLLKFVGGICCYDMNRPEAITTFSPLFTMGGNVHIIHFEKCGIKSGLQGLLDTVRKNPQLQVQYWDISNNQIQDMNCFPEILSYSQLPVLYLNISNCNVLSPVSQNLFNTMSNNKNFLGIKYLFLGNTQISTPDACKSFDNFIKTISDSKDTLALESLDINNSPSVEFIIDTIIKYNISLKSLKVNGCKFNQHCIDQILTLIHGSTSLEVLDISGTNLQPEYVASVISTISNNKNLKNFSLYMNNLKLTSASILPLYREFLRSDLSRWKSLSFSQNSMTVDDLTDICPLFIRMTNLEELSIASNFQNALTIDQILVKLLRIPNLKKLDISNSNLGQHLSPMLERVPAKQTLESLDISGNNIGDNGSSSISNVLHSSESIKELKIDNNNFTSIESINSIVLAAETNQHITSLNFPVNDAKKIVDKSTEVDRSISIKRLGDIQLSLVQRIMSNRARLHMPNDLPFPATEEIRRLIKEISREAHTTYKGQNLKRHSFTTDVFNLPMPFQNVNDLLPDDDGVEEVPLSDLTEYQTPSMFKYYNETNDDFKTMFTTMNPDITAMFKIEEEIAKNDQKQEEKIEPVKSEVTKEREIIQIEEEEESSEDSVDYALKTGFVKFSVRDDSDDYETQKTVEMKNRKTKAPRLIRKQLEDDSDDSDFYQQQNVQKMPPPVLKYKSKLLSVDSNFSSSNYQQKEESEEPKKPKLMMANEPELLLDIPDEKISSSLKRKKSSAAKKMPSDSPPPLPPPQPQKRQIPPPSSSSSSEEEEEEVKEKKQIPPPLSSSSSEEEEQVKQINQESSSTMSDSEKQIKQFNPPPPEPLPPQRNHVTPEMPEDDESERDWEREARRKLYPVDELMQFANQVIQDGENKKGGKRNGTKIPRRK</sequence>
<dbReference type="KEGG" id="tva:4748183"/>
<reference evidence="2" key="1">
    <citation type="submission" date="2006-10" db="EMBL/GenBank/DDBJ databases">
        <authorList>
            <person name="Amadeo P."/>
            <person name="Zhao Q."/>
            <person name="Wortman J."/>
            <person name="Fraser-Liggett C."/>
            <person name="Carlton J."/>
        </authorList>
    </citation>
    <scope>NUCLEOTIDE SEQUENCE</scope>
    <source>
        <strain evidence="2">G3</strain>
    </source>
</reference>
<gene>
    <name evidence="2" type="ORF">TVAG_360440</name>
</gene>
<dbReference type="eggNOG" id="KOG4242">
    <property type="taxonomic scope" value="Eukaryota"/>
</dbReference>
<feature type="compositionally biased region" description="Pro residues" evidence="1">
    <location>
        <begin position="952"/>
        <end position="971"/>
    </location>
</feature>
<dbReference type="InterPro" id="IPR051279">
    <property type="entry name" value="PP1-Reg/Actin-Interact_Protein"/>
</dbReference>
<feature type="compositionally biased region" description="Basic residues" evidence="1">
    <location>
        <begin position="850"/>
        <end position="859"/>
    </location>
</feature>
<feature type="compositionally biased region" description="Basic residues" evidence="1">
    <location>
        <begin position="1084"/>
        <end position="1096"/>
    </location>
</feature>
<dbReference type="SMR" id="A2FX84"/>
<feature type="region of interest" description="Disordered" evidence="1">
    <location>
        <begin position="1073"/>
        <end position="1096"/>
    </location>
</feature>
<feature type="region of interest" description="Disordered" evidence="1">
    <location>
        <begin position="897"/>
        <end position="1058"/>
    </location>
</feature>
<dbReference type="VEuPathDB" id="TrichDB:TVAG_360440"/>
<evidence type="ECO:0000313" key="3">
    <source>
        <dbReference type="Proteomes" id="UP000001542"/>
    </source>
</evidence>
<accession>A2FX84</accession>
<dbReference type="GO" id="GO:0034315">
    <property type="term" value="P:regulation of Arp2/3 complex-mediated actin nucleation"/>
    <property type="evidence" value="ECO:0000318"/>
    <property type="project" value="GO_Central"/>
</dbReference>
<name>A2FX84_TRIV3</name>
<dbReference type="Pfam" id="PF13516">
    <property type="entry name" value="LRR_6"/>
    <property type="match status" value="1"/>
</dbReference>
<proteinExistence type="predicted"/>
<dbReference type="InParanoid" id="A2FX84"/>
<dbReference type="GO" id="GO:0005886">
    <property type="term" value="C:plasma membrane"/>
    <property type="evidence" value="ECO:0000318"/>
    <property type="project" value="GO_Central"/>
</dbReference>
<dbReference type="OrthoDB" id="8436363at2759"/>
<organism evidence="2 3">
    <name type="scientific">Trichomonas vaginalis (strain ATCC PRA-98 / G3)</name>
    <dbReference type="NCBI Taxonomy" id="412133"/>
    <lineage>
        <taxon>Eukaryota</taxon>
        <taxon>Metamonada</taxon>
        <taxon>Parabasalia</taxon>
        <taxon>Trichomonadida</taxon>
        <taxon>Trichomonadidae</taxon>
        <taxon>Trichomonas</taxon>
    </lineage>
</organism>
<dbReference type="InterPro" id="IPR001611">
    <property type="entry name" value="Leu-rich_rpt"/>
</dbReference>
<dbReference type="AlphaFoldDB" id="A2FX84"/>
<dbReference type="Proteomes" id="UP000001542">
    <property type="component" value="Unassembled WGS sequence"/>
</dbReference>
<protein>
    <submittedName>
        <fullName evidence="2">Leucine Rich Repeat family protein</fullName>
    </submittedName>
</protein>
<dbReference type="GO" id="GO:0030027">
    <property type="term" value="C:lamellipodium"/>
    <property type="evidence" value="ECO:0000318"/>
    <property type="project" value="GO_Central"/>
</dbReference>
<dbReference type="InterPro" id="IPR032675">
    <property type="entry name" value="LRR_dom_sf"/>
</dbReference>
<dbReference type="VEuPathDB" id="TrichDB:TVAGG3_0001830"/>
<dbReference type="Gene3D" id="3.80.10.10">
    <property type="entry name" value="Ribonuclease Inhibitor"/>
    <property type="match status" value="1"/>
</dbReference>
<dbReference type="SUPFAM" id="SSF52047">
    <property type="entry name" value="RNI-like"/>
    <property type="match status" value="1"/>
</dbReference>
<reference evidence="2" key="2">
    <citation type="journal article" date="2007" name="Science">
        <title>Draft genome sequence of the sexually transmitted pathogen Trichomonas vaginalis.</title>
        <authorList>
            <person name="Carlton J.M."/>
            <person name="Hirt R.P."/>
            <person name="Silva J.C."/>
            <person name="Delcher A.L."/>
            <person name="Schatz M."/>
            <person name="Zhao Q."/>
            <person name="Wortman J.R."/>
            <person name="Bidwell S.L."/>
            <person name="Alsmark U.C.M."/>
            <person name="Besteiro S."/>
            <person name="Sicheritz-Ponten T."/>
            <person name="Noel C.J."/>
            <person name="Dacks J.B."/>
            <person name="Foster P.G."/>
            <person name="Simillion C."/>
            <person name="Van de Peer Y."/>
            <person name="Miranda-Saavedra D."/>
            <person name="Barton G.J."/>
            <person name="Westrop G.D."/>
            <person name="Mueller S."/>
            <person name="Dessi D."/>
            <person name="Fiori P.L."/>
            <person name="Ren Q."/>
            <person name="Paulsen I."/>
            <person name="Zhang H."/>
            <person name="Bastida-Corcuera F.D."/>
            <person name="Simoes-Barbosa A."/>
            <person name="Brown M.T."/>
            <person name="Hayes R.D."/>
            <person name="Mukherjee M."/>
            <person name="Okumura C.Y."/>
            <person name="Schneider R."/>
            <person name="Smith A.J."/>
            <person name="Vanacova S."/>
            <person name="Villalvazo M."/>
            <person name="Haas B.J."/>
            <person name="Pertea M."/>
            <person name="Feldblyum T.V."/>
            <person name="Utterback T.R."/>
            <person name="Shu C.L."/>
            <person name="Osoegawa K."/>
            <person name="de Jong P.J."/>
            <person name="Hrdy I."/>
            <person name="Horvathova L."/>
            <person name="Zubacova Z."/>
            <person name="Dolezal P."/>
            <person name="Malik S.B."/>
            <person name="Logsdon J.M. Jr."/>
            <person name="Henze K."/>
            <person name="Gupta A."/>
            <person name="Wang C.C."/>
            <person name="Dunne R.L."/>
            <person name="Upcroft J.A."/>
            <person name="Upcroft P."/>
            <person name="White O."/>
            <person name="Salzberg S.L."/>
            <person name="Tang P."/>
            <person name="Chiu C.-H."/>
            <person name="Lee Y.-S."/>
            <person name="Embley T.M."/>
            <person name="Coombs G.H."/>
            <person name="Mottram J.C."/>
            <person name="Tachezy J."/>
            <person name="Fraser-Liggett C.M."/>
            <person name="Johnson P.J."/>
        </authorList>
    </citation>
    <scope>NUCLEOTIDE SEQUENCE [LARGE SCALE GENOMIC DNA]</scope>
    <source>
        <strain evidence="2">G3</strain>
    </source>
</reference>
<dbReference type="STRING" id="5722.A2FX84"/>
<feature type="region of interest" description="Disordered" evidence="1">
    <location>
        <begin position="838"/>
        <end position="884"/>
    </location>
</feature>
<evidence type="ECO:0000256" key="1">
    <source>
        <dbReference type="SAM" id="MobiDB-lite"/>
    </source>
</evidence>
<dbReference type="GO" id="GO:0016477">
    <property type="term" value="P:cell migration"/>
    <property type="evidence" value="ECO:0000318"/>
    <property type="project" value="GO_Central"/>
</dbReference>
<dbReference type="RefSeq" id="XP_001303427.1">
    <property type="nucleotide sequence ID" value="XM_001303426.1"/>
</dbReference>
<keyword evidence="3" id="KW-1185">Reference proteome</keyword>
<evidence type="ECO:0000313" key="2">
    <source>
        <dbReference type="EMBL" id="EAX90497.1"/>
    </source>
</evidence>
<dbReference type="SMART" id="SM00368">
    <property type="entry name" value="LRR_RI"/>
    <property type="match status" value="2"/>
</dbReference>
<dbReference type="PANTHER" id="PTHR24112">
    <property type="entry name" value="LEUCINE-RICH REPEAT, ISOFORM F-RELATED"/>
    <property type="match status" value="1"/>
</dbReference>
<feature type="compositionally biased region" description="Polar residues" evidence="1">
    <location>
        <begin position="1005"/>
        <end position="1016"/>
    </location>
</feature>
<feature type="compositionally biased region" description="Basic and acidic residues" evidence="1">
    <location>
        <begin position="905"/>
        <end position="914"/>
    </location>
</feature>
<feature type="compositionally biased region" description="Basic and acidic residues" evidence="1">
    <location>
        <begin position="840"/>
        <end position="849"/>
    </location>
</feature>
<feature type="compositionally biased region" description="Pro residues" evidence="1">
    <location>
        <begin position="1026"/>
        <end position="1035"/>
    </location>
</feature>
<dbReference type="PANTHER" id="PTHR24112:SF66">
    <property type="entry name" value="LEUCINE-RICH REPEAT, ISOFORM F"/>
    <property type="match status" value="1"/>
</dbReference>